<sequence>MIAIAPFKNFYNIVVRGARGYVEQASGLIVDGCVDEKEAEIEETEEDNSRRRKRTVPTREECENACEVVTAELRQSCVYDCYTMEDTEVSEAHTAVTEVEEAMVSDDQEVYERFPPATVEDNAAGFLQASLTLAAFSLLTVMF</sequence>
<reference evidence="1" key="1">
    <citation type="submission" date="2020-06" db="EMBL/GenBank/DDBJ databases">
        <title>Draft genome of Bugula neritina, a colonial animal packing powerful symbionts and potential medicines.</title>
        <authorList>
            <person name="Rayko M."/>
        </authorList>
    </citation>
    <scope>NUCLEOTIDE SEQUENCE [LARGE SCALE GENOMIC DNA]</scope>
    <source>
        <strain evidence="1">Kwan_BN1</strain>
    </source>
</reference>
<proteinExistence type="predicted"/>
<accession>A0A7J7K5H9</accession>
<organism evidence="1 2">
    <name type="scientific">Bugula neritina</name>
    <name type="common">Brown bryozoan</name>
    <name type="synonym">Sertularia neritina</name>
    <dbReference type="NCBI Taxonomy" id="10212"/>
    <lineage>
        <taxon>Eukaryota</taxon>
        <taxon>Metazoa</taxon>
        <taxon>Spiralia</taxon>
        <taxon>Lophotrochozoa</taxon>
        <taxon>Bryozoa</taxon>
        <taxon>Gymnolaemata</taxon>
        <taxon>Cheilostomatida</taxon>
        <taxon>Flustrina</taxon>
        <taxon>Buguloidea</taxon>
        <taxon>Bugulidae</taxon>
        <taxon>Bugula</taxon>
    </lineage>
</organism>
<dbReference type="Proteomes" id="UP000593567">
    <property type="component" value="Unassembled WGS sequence"/>
</dbReference>
<dbReference type="AlphaFoldDB" id="A0A7J7K5H9"/>
<gene>
    <name evidence="1" type="ORF">EB796_007817</name>
</gene>
<evidence type="ECO:0000313" key="2">
    <source>
        <dbReference type="Proteomes" id="UP000593567"/>
    </source>
</evidence>
<evidence type="ECO:0000313" key="1">
    <source>
        <dbReference type="EMBL" id="KAF6033882.1"/>
    </source>
</evidence>
<keyword evidence="2" id="KW-1185">Reference proteome</keyword>
<protein>
    <submittedName>
        <fullName evidence="1">Uncharacterized protein</fullName>
    </submittedName>
</protein>
<dbReference type="EMBL" id="VXIV02001212">
    <property type="protein sequence ID" value="KAF6033882.1"/>
    <property type="molecule type" value="Genomic_DNA"/>
</dbReference>
<comment type="caution">
    <text evidence="1">The sequence shown here is derived from an EMBL/GenBank/DDBJ whole genome shotgun (WGS) entry which is preliminary data.</text>
</comment>
<name>A0A7J7K5H9_BUGNE</name>